<evidence type="ECO:0000313" key="3">
    <source>
        <dbReference type="EMBL" id="GAA3723821.1"/>
    </source>
</evidence>
<dbReference type="Proteomes" id="UP001500908">
    <property type="component" value="Unassembled WGS sequence"/>
</dbReference>
<feature type="region of interest" description="Disordered" evidence="1">
    <location>
        <begin position="53"/>
        <end position="77"/>
    </location>
</feature>
<dbReference type="EMBL" id="BAABDD010000001">
    <property type="protein sequence ID" value="GAA3723821.1"/>
    <property type="molecule type" value="Genomic_DNA"/>
</dbReference>
<evidence type="ECO:0000259" key="2">
    <source>
        <dbReference type="Pfam" id="PF24254"/>
    </source>
</evidence>
<protein>
    <recommendedName>
        <fullName evidence="2">DUF7455 domain-containing protein</fullName>
    </recommendedName>
</protein>
<comment type="caution">
    <text evidence="3">The sequence shown here is derived from an EMBL/GenBank/DDBJ whole genome shotgun (WGS) entry which is preliminary data.</text>
</comment>
<evidence type="ECO:0000313" key="4">
    <source>
        <dbReference type="Proteomes" id="UP001500908"/>
    </source>
</evidence>
<feature type="compositionally biased region" description="Basic and acidic residues" evidence="1">
    <location>
        <begin position="53"/>
        <end position="65"/>
    </location>
</feature>
<feature type="domain" description="DUF7455" evidence="2">
    <location>
        <begin position="11"/>
        <end position="64"/>
    </location>
</feature>
<keyword evidence="4" id="KW-1185">Reference proteome</keyword>
<gene>
    <name evidence="3" type="ORF">GCM10022402_00570</name>
</gene>
<organism evidence="3 4">
    <name type="scientific">Salinactinospora qingdaonensis</name>
    <dbReference type="NCBI Taxonomy" id="702744"/>
    <lineage>
        <taxon>Bacteria</taxon>
        <taxon>Bacillati</taxon>
        <taxon>Actinomycetota</taxon>
        <taxon>Actinomycetes</taxon>
        <taxon>Streptosporangiales</taxon>
        <taxon>Nocardiopsidaceae</taxon>
        <taxon>Salinactinospora</taxon>
    </lineage>
</organism>
<accession>A0ABP7ES81</accession>
<dbReference type="Pfam" id="PF24254">
    <property type="entry name" value="DUF7455"/>
    <property type="match status" value="1"/>
</dbReference>
<evidence type="ECO:0000256" key="1">
    <source>
        <dbReference type="SAM" id="MobiDB-lite"/>
    </source>
</evidence>
<proteinExistence type="predicted"/>
<sequence length="77" mass="8552">MTGTLAPTQQLTAADRCDRCNAQAYVRVVLNSGGELLFCAHHMRQHDDSIRKMASEIQDETDRLHASTPAVAPDEER</sequence>
<dbReference type="InterPro" id="IPR055878">
    <property type="entry name" value="DUF7455"/>
</dbReference>
<reference evidence="4" key="1">
    <citation type="journal article" date="2019" name="Int. J. Syst. Evol. Microbiol.">
        <title>The Global Catalogue of Microorganisms (GCM) 10K type strain sequencing project: providing services to taxonomists for standard genome sequencing and annotation.</title>
        <authorList>
            <consortium name="The Broad Institute Genomics Platform"/>
            <consortium name="The Broad Institute Genome Sequencing Center for Infectious Disease"/>
            <person name="Wu L."/>
            <person name="Ma J."/>
        </authorList>
    </citation>
    <scope>NUCLEOTIDE SEQUENCE [LARGE SCALE GENOMIC DNA]</scope>
    <source>
        <strain evidence="4">JCM 17137</strain>
    </source>
</reference>
<name>A0ABP7ES81_9ACTN</name>
<dbReference type="RefSeq" id="WP_344966188.1">
    <property type="nucleotide sequence ID" value="NZ_BAABDD010000001.1"/>
</dbReference>